<dbReference type="PANTHER" id="PTHR43673">
    <property type="entry name" value="NAD(P)H NITROREDUCTASE YDGI-RELATED"/>
    <property type="match status" value="1"/>
</dbReference>
<gene>
    <name evidence="7" type="ORF">SAMN05444368_1082</name>
</gene>
<dbReference type="InterPro" id="IPR000415">
    <property type="entry name" value="Nitroreductase-like"/>
</dbReference>
<dbReference type="InterPro" id="IPR029479">
    <property type="entry name" value="Nitroreductase"/>
</dbReference>
<dbReference type="Proteomes" id="UP000185093">
    <property type="component" value="Unassembled WGS sequence"/>
</dbReference>
<comment type="caution">
    <text evidence="7">The sequence shown here is derived from an EMBL/GenBank/DDBJ whole genome shotgun (WGS) entry which is preliminary data.</text>
</comment>
<comment type="cofactor">
    <cofactor evidence="1">
        <name>FMN</name>
        <dbReference type="ChEBI" id="CHEBI:58210"/>
    </cofactor>
</comment>
<evidence type="ECO:0000256" key="1">
    <source>
        <dbReference type="ARBA" id="ARBA00001917"/>
    </source>
</evidence>
<dbReference type="EMBL" id="FSQZ01000001">
    <property type="protein sequence ID" value="SIN67636.1"/>
    <property type="molecule type" value="Genomic_DNA"/>
</dbReference>
<dbReference type="CDD" id="cd02137">
    <property type="entry name" value="MhqN-like"/>
    <property type="match status" value="1"/>
</dbReference>
<keyword evidence="8" id="KW-1185">Reference proteome</keyword>
<dbReference type="SUPFAM" id="SSF55469">
    <property type="entry name" value="FMN-dependent nitroreductase-like"/>
    <property type="match status" value="1"/>
</dbReference>
<feature type="domain" description="Nitroreductase" evidence="6">
    <location>
        <begin position="7"/>
        <end position="184"/>
    </location>
</feature>
<name>A0ABY1JD54_9BACT</name>
<evidence type="ECO:0000256" key="4">
    <source>
        <dbReference type="ARBA" id="ARBA00022643"/>
    </source>
</evidence>
<protein>
    <submittedName>
        <fullName evidence="7">Nitroreductase</fullName>
    </submittedName>
</protein>
<reference evidence="7 8" key="1">
    <citation type="submission" date="2016-11" db="EMBL/GenBank/DDBJ databases">
        <authorList>
            <person name="Varghese N."/>
            <person name="Submissions S."/>
        </authorList>
    </citation>
    <scope>NUCLEOTIDE SEQUENCE [LARGE SCALE GENOMIC DNA]</scope>
    <source>
        <strain evidence="7 8">DSM 20664</strain>
    </source>
</reference>
<accession>A0ABY1JD54</accession>
<evidence type="ECO:0000256" key="2">
    <source>
        <dbReference type="ARBA" id="ARBA00007118"/>
    </source>
</evidence>
<sequence length="206" mass="23143">MDVLEAIKRRRAINFFDPTKEISDETIKKLLELGTMAPSSFNLQPWEVIVVKSQDKKKALRRCASNQKKVEDASAVLIFIADPEAVEKNLDRVLDKNIELGYMKPEGREATVNAVYGLYGPKDSIKRKIFAAKNTAFFAMTVMLAAQGLGLETHPMDGFDEEAIKKEFGISEDKIIPCIVALGYLQPGVTLLPRFRFPVDEMTKFV</sequence>
<evidence type="ECO:0000259" key="6">
    <source>
        <dbReference type="Pfam" id="PF00881"/>
    </source>
</evidence>
<keyword evidence="3" id="KW-0285">Flavoprotein</keyword>
<dbReference type="PANTHER" id="PTHR43673:SF2">
    <property type="entry name" value="NITROREDUCTASE"/>
    <property type="match status" value="1"/>
</dbReference>
<evidence type="ECO:0000313" key="8">
    <source>
        <dbReference type="Proteomes" id="UP000185093"/>
    </source>
</evidence>
<evidence type="ECO:0000313" key="7">
    <source>
        <dbReference type="EMBL" id="SIN67636.1"/>
    </source>
</evidence>
<dbReference type="RefSeq" id="WP_074199526.1">
    <property type="nucleotide sequence ID" value="NZ_DAONBL010000007.1"/>
</dbReference>
<evidence type="ECO:0000256" key="5">
    <source>
        <dbReference type="ARBA" id="ARBA00023002"/>
    </source>
</evidence>
<evidence type="ECO:0000256" key="3">
    <source>
        <dbReference type="ARBA" id="ARBA00022630"/>
    </source>
</evidence>
<keyword evidence="4" id="KW-0288">FMN</keyword>
<organism evidence="7 8">
    <name type="scientific">Acetomicrobium flavidum</name>
    <dbReference type="NCBI Taxonomy" id="49896"/>
    <lineage>
        <taxon>Bacteria</taxon>
        <taxon>Thermotogati</taxon>
        <taxon>Synergistota</taxon>
        <taxon>Synergistia</taxon>
        <taxon>Synergistales</taxon>
        <taxon>Acetomicrobiaceae</taxon>
        <taxon>Acetomicrobium</taxon>
    </lineage>
</organism>
<comment type="similarity">
    <text evidence="2">Belongs to the nitroreductase family.</text>
</comment>
<keyword evidence="5" id="KW-0560">Oxidoreductase</keyword>
<proteinExistence type="inferred from homology"/>
<dbReference type="Pfam" id="PF00881">
    <property type="entry name" value="Nitroreductase"/>
    <property type="match status" value="1"/>
</dbReference>
<dbReference type="Gene3D" id="3.40.109.10">
    <property type="entry name" value="NADH Oxidase"/>
    <property type="match status" value="1"/>
</dbReference>